<dbReference type="OrthoDB" id="5874039at2759"/>
<evidence type="ECO:0000256" key="4">
    <source>
        <dbReference type="ARBA" id="ARBA00023054"/>
    </source>
</evidence>
<keyword evidence="8" id="KW-1185">Reference proteome</keyword>
<evidence type="ECO:0000259" key="7">
    <source>
        <dbReference type="Pfam" id="PF06916"/>
    </source>
</evidence>
<dbReference type="KEGG" id="bfo:118417756"/>
<dbReference type="PANTHER" id="PTHR21377:SF1">
    <property type="entry name" value="PROTEIN FAM210A"/>
    <property type="match status" value="1"/>
</dbReference>
<reference evidence="9" key="2">
    <citation type="submission" date="2025-08" db="UniProtKB">
        <authorList>
            <consortium name="RefSeq"/>
        </authorList>
    </citation>
    <scope>IDENTIFICATION</scope>
    <source>
        <strain evidence="9">S238N-H82</strain>
        <tissue evidence="9">Testes</tissue>
    </source>
</reference>
<dbReference type="InterPro" id="IPR009688">
    <property type="entry name" value="FAM210A/B-like_dom"/>
</dbReference>
<evidence type="ECO:0000313" key="8">
    <source>
        <dbReference type="Proteomes" id="UP000001554"/>
    </source>
</evidence>
<keyword evidence="4" id="KW-0175">Coiled coil</keyword>
<feature type="compositionally biased region" description="Basic and acidic residues" evidence="6">
    <location>
        <begin position="155"/>
        <end position="186"/>
    </location>
</feature>
<dbReference type="Pfam" id="PF06916">
    <property type="entry name" value="FAM210A-B_dom"/>
    <property type="match status" value="1"/>
</dbReference>
<dbReference type="OMA" id="YMAICGI"/>
<dbReference type="AlphaFoldDB" id="A0A9J7LBV5"/>
<accession>A0A9J7LBV5</accession>
<dbReference type="RefSeq" id="XP_035679353.1">
    <property type="nucleotide sequence ID" value="XM_035823460.1"/>
</dbReference>
<evidence type="ECO:0000256" key="1">
    <source>
        <dbReference type="ARBA" id="ARBA00004167"/>
    </source>
</evidence>
<keyword evidence="3" id="KW-1133">Transmembrane helix</keyword>
<comment type="subcellular location">
    <subcellularLocation>
        <location evidence="1">Membrane</location>
        <topology evidence="1">Single-pass membrane protein</topology>
    </subcellularLocation>
</comment>
<evidence type="ECO:0000256" key="5">
    <source>
        <dbReference type="ARBA" id="ARBA00023136"/>
    </source>
</evidence>
<dbReference type="GO" id="GO:0005739">
    <property type="term" value="C:mitochondrion"/>
    <property type="evidence" value="ECO:0000318"/>
    <property type="project" value="GO_Central"/>
</dbReference>
<protein>
    <submittedName>
        <fullName evidence="9">Protein FAM210A-like isoform X1</fullName>
    </submittedName>
</protein>
<keyword evidence="2" id="KW-0812">Transmembrane</keyword>
<keyword evidence="5" id="KW-0472">Membrane</keyword>
<dbReference type="PANTHER" id="PTHR21377">
    <property type="entry name" value="PROTEIN FAM210B, MITOCHONDRIAL"/>
    <property type="match status" value="1"/>
</dbReference>
<evidence type="ECO:0000256" key="6">
    <source>
        <dbReference type="SAM" id="MobiDB-lite"/>
    </source>
</evidence>
<feature type="region of interest" description="Disordered" evidence="6">
    <location>
        <begin position="153"/>
        <end position="195"/>
    </location>
</feature>
<dbReference type="GeneID" id="118417756"/>
<evidence type="ECO:0000313" key="9">
    <source>
        <dbReference type="RefSeq" id="XP_035679353.1"/>
    </source>
</evidence>
<feature type="domain" description="DUF1279" evidence="7">
    <location>
        <begin position="207"/>
        <end position="293"/>
    </location>
</feature>
<reference evidence="8" key="1">
    <citation type="journal article" date="2020" name="Nat. Ecol. Evol.">
        <title>Deeply conserved synteny resolves early events in vertebrate evolution.</title>
        <authorList>
            <person name="Simakov O."/>
            <person name="Marletaz F."/>
            <person name="Yue J.X."/>
            <person name="O'Connell B."/>
            <person name="Jenkins J."/>
            <person name="Brandt A."/>
            <person name="Calef R."/>
            <person name="Tung C.H."/>
            <person name="Huang T.K."/>
            <person name="Schmutz J."/>
            <person name="Satoh N."/>
            <person name="Yu J.K."/>
            <person name="Putnam N.H."/>
            <person name="Green R.E."/>
            <person name="Rokhsar D.S."/>
        </authorList>
    </citation>
    <scope>NUCLEOTIDE SEQUENCE [LARGE SCALE GENOMIC DNA]</scope>
    <source>
        <strain evidence="8">S238N-H82</strain>
    </source>
</reference>
<dbReference type="GO" id="GO:0016020">
    <property type="term" value="C:membrane"/>
    <property type="evidence" value="ECO:0007669"/>
    <property type="project" value="UniProtKB-SubCell"/>
</dbReference>
<name>A0A9J7LBV5_BRAFL</name>
<evidence type="ECO:0000256" key="3">
    <source>
        <dbReference type="ARBA" id="ARBA00022989"/>
    </source>
</evidence>
<sequence>MSARGPRYGRRLLSSLLTVTLQTETGGANSRTAHGQAQGVLRRIHGWQEGIWDMVSRPSTMVSGPSTVVSCPSTMVSRPRSMVSCSSTMVSHPRTWVQQQHTHQPTMSRGTLVPTAGCHILTSHTFSTELYPPYGGGSCTHCCTFHSSAHGAQRGGEKQQADQRGGEKPQPDQRGGEKPQADQEDQREAEEDEEDLVERYRNLTLFQRFKMMVKDYGHVLIPVHVATSLVWFGTFYYMAISGVDPVPLLEKIGLPHSWVETMKKSGASDLMVAYAFYKIATPARYTVTLGGTTFTIRYLRKKGVMHKPPPSKHMEKMKGFIQEKRGQMKSK</sequence>
<organism evidence="8 9">
    <name type="scientific">Branchiostoma floridae</name>
    <name type="common">Florida lancelet</name>
    <name type="synonym">Amphioxus</name>
    <dbReference type="NCBI Taxonomy" id="7739"/>
    <lineage>
        <taxon>Eukaryota</taxon>
        <taxon>Metazoa</taxon>
        <taxon>Chordata</taxon>
        <taxon>Cephalochordata</taxon>
        <taxon>Leptocardii</taxon>
        <taxon>Amphioxiformes</taxon>
        <taxon>Branchiostomatidae</taxon>
        <taxon>Branchiostoma</taxon>
    </lineage>
</organism>
<evidence type="ECO:0000256" key="2">
    <source>
        <dbReference type="ARBA" id="ARBA00022692"/>
    </source>
</evidence>
<dbReference type="Proteomes" id="UP000001554">
    <property type="component" value="Chromosome 6"/>
</dbReference>
<gene>
    <name evidence="9" type="primary">LOC118417756</name>
</gene>
<dbReference type="InterPro" id="IPR045866">
    <property type="entry name" value="FAM210A/B-like"/>
</dbReference>
<proteinExistence type="predicted"/>